<dbReference type="InterPro" id="IPR029413">
    <property type="entry name" value="RG-lyase_II"/>
</dbReference>
<accession>A0A382KQP6</accession>
<dbReference type="InterPro" id="IPR008972">
    <property type="entry name" value="Cupredoxin"/>
</dbReference>
<dbReference type="AlphaFoldDB" id="A0A382KQP6"/>
<name>A0A382KQP6_9ZZZZ</name>
<evidence type="ECO:0000313" key="2">
    <source>
        <dbReference type="EMBL" id="SVC25875.1"/>
    </source>
</evidence>
<protein>
    <recommendedName>
        <fullName evidence="1">Rhamnogalacturonan lyase domain-containing protein</fullName>
    </recommendedName>
</protein>
<dbReference type="Gene3D" id="2.60.40.420">
    <property type="entry name" value="Cupredoxins - blue copper proteins"/>
    <property type="match status" value="1"/>
</dbReference>
<organism evidence="2">
    <name type="scientific">marine metagenome</name>
    <dbReference type="NCBI Taxonomy" id="408172"/>
    <lineage>
        <taxon>unclassified sequences</taxon>
        <taxon>metagenomes</taxon>
        <taxon>ecological metagenomes</taxon>
    </lineage>
</organism>
<dbReference type="InterPro" id="IPR013784">
    <property type="entry name" value="Carb-bd-like_fold"/>
</dbReference>
<dbReference type="SUPFAM" id="SSF49452">
    <property type="entry name" value="Starch-binding domain-like"/>
    <property type="match status" value="1"/>
</dbReference>
<feature type="domain" description="Rhamnogalacturonan lyase" evidence="1">
    <location>
        <begin position="177"/>
        <end position="222"/>
    </location>
</feature>
<reference evidence="2" key="1">
    <citation type="submission" date="2018-05" db="EMBL/GenBank/DDBJ databases">
        <authorList>
            <person name="Lanie J.A."/>
            <person name="Ng W.-L."/>
            <person name="Kazmierczak K.M."/>
            <person name="Andrzejewski T.M."/>
            <person name="Davidsen T.M."/>
            <person name="Wayne K.J."/>
            <person name="Tettelin H."/>
            <person name="Glass J.I."/>
            <person name="Rusch D."/>
            <person name="Podicherti R."/>
            <person name="Tsui H.-C.T."/>
            <person name="Winkler M.E."/>
        </authorList>
    </citation>
    <scope>NUCLEOTIDE SEQUENCE</scope>
</reference>
<dbReference type="SUPFAM" id="SSF49503">
    <property type="entry name" value="Cupredoxins"/>
    <property type="match status" value="1"/>
</dbReference>
<evidence type="ECO:0000259" key="1">
    <source>
        <dbReference type="Pfam" id="PF14686"/>
    </source>
</evidence>
<proteinExistence type="predicted"/>
<dbReference type="Pfam" id="PF14686">
    <property type="entry name" value="fn3_3"/>
    <property type="match status" value="1"/>
</dbReference>
<sequence>MKMRKILTFSIIGSLAVTTLFAGDVSGRVKYVGKAPKSKRLRMDADPVCAASHKEAAISESFIVDTDGNLANVLVYLKGVSFSGKATSAAAIIDQNGCMYSPHVMGVMAGQPVKILNSDATMHNIHALPKVNREFNKGMPKSLKEISTVFDKSEDVFVIKCDVHPWMKSYTQVFDHPYFAVTGADGTFNIPNVPDGTYEIVAWQEKFKNKVLTQSVTIKGGSASVDFNFKRPKKKKK</sequence>
<dbReference type="EMBL" id="UINC01081732">
    <property type="protein sequence ID" value="SVC25875.1"/>
    <property type="molecule type" value="Genomic_DNA"/>
</dbReference>
<dbReference type="GO" id="GO:0030246">
    <property type="term" value="F:carbohydrate binding"/>
    <property type="evidence" value="ECO:0007669"/>
    <property type="project" value="InterPro"/>
</dbReference>
<gene>
    <name evidence="2" type="ORF">METZ01_LOCUS278729</name>
</gene>